<organism evidence="1 2">
    <name type="scientific">Bradyrhizobium zhanjiangense</name>
    <dbReference type="NCBI Taxonomy" id="1325107"/>
    <lineage>
        <taxon>Bacteria</taxon>
        <taxon>Pseudomonadati</taxon>
        <taxon>Pseudomonadota</taxon>
        <taxon>Alphaproteobacteria</taxon>
        <taxon>Hyphomicrobiales</taxon>
        <taxon>Nitrobacteraceae</taxon>
        <taxon>Bradyrhizobium</taxon>
    </lineage>
</organism>
<keyword evidence="2" id="KW-1185">Reference proteome</keyword>
<protein>
    <submittedName>
        <fullName evidence="1">Uncharacterized protein</fullName>
    </submittedName>
</protein>
<gene>
    <name evidence="1" type="ORF">EAS62_26575</name>
</gene>
<accession>A0ABY0DG78</accession>
<evidence type="ECO:0000313" key="1">
    <source>
        <dbReference type="EMBL" id="RXG90638.1"/>
    </source>
</evidence>
<evidence type="ECO:0000313" key="2">
    <source>
        <dbReference type="Proteomes" id="UP000289946"/>
    </source>
</evidence>
<sequence length="197" mass="23352">MTVVVVCSYFVLKESSRRFKPPWTLVRENSECYVVRDANGVTLAWLYCRDDAQRYSFGVGKLSSDEARRIGKAIARIPEFLMPRQGFYPRGGGPRWRADRPYHVALEDRYIREHWDEIDALCKLNSLPFNATGEVINSDGVWKVYEFTWQMDAILFWNRFQGRWLRGTEFHYPERPENLPVLKPLESWPKFNPRNLR</sequence>
<dbReference type="EMBL" id="RDRA01000016">
    <property type="protein sequence ID" value="RXG90638.1"/>
    <property type="molecule type" value="Genomic_DNA"/>
</dbReference>
<comment type="caution">
    <text evidence="1">The sequence shown here is derived from an EMBL/GenBank/DDBJ whole genome shotgun (WGS) entry which is preliminary data.</text>
</comment>
<name>A0ABY0DG78_9BRAD</name>
<reference evidence="1 2" key="1">
    <citation type="submission" date="2018-10" db="EMBL/GenBank/DDBJ databases">
        <title>Bradyrhizobium sp. nov., isolated from effective nodules of peanut in China.</title>
        <authorList>
            <person name="Li Y."/>
        </authorList>
    </citation>
    <scope>NUCLEOTIDE SEQUENCE [LARGE SCALE GENOMIC DNA]</scope>
    <source>
        <strain evidence="1 2">CCBAU 51781</strain>
    </source>
</reference>
<proteinExistence type="predicted"/>
<dbReference type="Proteomes" id="UP000289946">
    <property type="component" value="Unassembled WGS sequence"/>
</dbReference>